<protein>
    <submittedName>
        <fullName evidence="2">Uncharacterized protein</fullName>
    </submittedName>
</protein>
<evidence type="ECO:0000313" key="3">
    <source>
        <dbReference type="Proteomes" id="UP000230002"/>
    </source>
</evidence>
<evidence type="ECO:0000313" key="2">
    <source>
        <dbReference type="EMBL" id="PIL31786.1"/>
    </source>
</evidence>
<keyword evidence="3" id="KW-1185">Reference proteome</keyword>
<sequence>MSAGASPYWERARRRSAATHTKPLPRANATCWWNRSLLSTRTPRNRWCVAGLMVVVPSARSGPRASVTRRDMLRRPNLSREKWELCDADHSRAPPGRSKKSQSLLWVSANVRPTVIRATSSMEPTAISPFFWQALLISGEL</sequence>
<dbReference type="EMBL" id="AYKW01000012">
    <property type="protein sequence ID" value="PIL31786.1"/>
    <property type="molecule type" value="Genomic_DNA"/>
</dbReference>
<dbReference type="Proteomes" id="UP000230002">
    <property type="component" value="Unassembled WGS sequence"/>
</dbReference>
<reference evidence="2 3" key="1">
    <citation type="journal article" date="2015" name="Sci. Rep.">
        <title>Chromosome-level genome map provides insights into diverse defense mechanisms in the medicinal fungus Ganoderma sinense.</title>
        <authorList>
            <person name="Zhu Y."/>
            <person name="Xu J."/>
            <person name="Sun C."/>
            <person name="Zhou S."/>
            <person name="Xu H."/>
            <person name="Nelson D.R."/>
            <person name="Qian J."/>
            <person name="Song J."/>
            <person name="Luo H."/>
            <person name="Xiang L."/>
            <person name="Li Y."/>
            <person name="Xu Z."/>
            <person name="Ji A."/>
            <person name="Wang L."/>
            <person name="Lu S."/>
            <person name="Hayward A."/>
            <person name="Sun W."/>
            <person name="Li X."/>
            <person name="Schwartz D.C."/>
            <person name="Wang Y."/>
            <person name="Chen S."/>
        </authorList>
    </citation>
    <scope>NUCLEOTIDE SEQUENCE [LARGE SCALE GENOMIC DNA]</scope>
    <source>
        <strain evidence="2 3">ZZ0214-1</strain>
    </source>
</reference>
<accession>A0A2G8SDD0</accession>
<dbReference type="AlphaFoldDB" id="A0A2G8SDD0"/>
<organism evidence="2 3">
    <name type="scientific">Ganoderma sinense ZZ0214-1</name>
    <dbReference type="NCBI Taxonomy" id="1077348"/>
    <lineage>
        <taxon>Eukaryota</taxon>
        <taxon>Fungi</taxon>
        <taxon>Dikarya</taxon>
        <taxon>Basidiomycota</taxon>
        <taxon>Agaricomycotina</taxon>
        <taxon>Agaricomycetes</taxon>
        <taxon>Polyporales</taxon>
        <taxon>Polyporaceae</taxon>
        <taxon>Ganoderma</taxon>
    </lineage>
</organism>
<gene>
    <name evidence="2" type="ORF">GSI_06490</name>
</gene>
<proteinExistence type="predicted"/>
<comment type="caution">
    <text evidence="2">The sequence shown here is derived from an EMBL/GenBank/DDBJ whole genome shotgun (WGS) entry which is preliminary data.</text>
</comment>
<feature type="region of interest" description="Disordered" evidence="1">
    <location>
        <begin position="1"/>
        <end position="21"/>
    </location>
</feature>
<name>A0A2G8SDD0_9APHY</name>
<evidence type="ECO:0000256" key="1">
    <source>
        <dbReference type="SAM" id="MobiDB-lite"/>
    </source>
</evidence>